<keyword evidence="10" id="KW-0418">Kinase</keyword>
<gene>
    <name evidence="16" type="ORF">IAB90_04305</name>
</gene>
<keyword evidence="9" id="KW-0547">Nucleotide-binding</keyword>
<proteinExistence type="inferred from homology"/>
<dbReference type="Gene3D" id="3.30.470.20">
    <property type="entry name" value="ATP-grasp fold, B domain"/>
    <property type="match status" value="1"/>
</dbReference>
<dbReference type="GO" id="GO:0005524">
    <property type="term" value="F:ATP binding"/>
    <property type="evidence" value="ECO:0007669"/>
    <property type="project" value="UniProtKB-KW"/>
</dbReference>
<feature type="domain" description="Pyruvate phosphate dikinase AMP/ATP-binding" evidence="15">
    <location>
        <begin position="51"/>
        <end position="185"/>
    </location>
</feature>
<dbReference type="PANTHER" id="PTHR43030">
    <property type="entry name" value="PHOSPHOENOLPYRUVATE SYNTHASE"/>
    <property type="match status" value="1"/>
</dbReference>
<evidence type="ECO:0000256" key="7">
    <source>
        <dbReference type="ARBA" id="ARBA00022679"/>
    </source>
</evidence>
<name>A0A9D1DBB7_9FIRM</name>
<evidence type="ECO:0000259" key="15">
    <source>
        <dbReference type="Pfam" id="PF01326"/>
    </source>
</evidence>
<comment type="catalytic activity">
    <reaction evidence="14">
        <text>pyruvate + ATP + H2O = phosphoenolpyruvate + AMP + phosphate + 2 H(+)</text>
        <dbReference type="Rhea" id="RHEA:11364"/>
        <dbReference type="ChEBI" id="CHEBI:15361"/>
        <dbReference type="ChEBI" id="CHEBI:15377"/>
        <dbReference type="ChEBI" id="CHEBI:15378"/>
        <dbReference type="ChEBI" id="CHEBI:30616"/>
        <dbReference type="ChEBI" id="CHEBI:43474"/>
        <dbReference type="ChEBI" id="CHEBI:58702"/>
        <dbReference type="ChEBI" id="CHEBI:456215"/>
        <dbReference type="EC" id="2.7.9.2"/>
    </reaction>
</comment>
<evidence type="ECO:0000256" key="8">
    <source>
        <dbReference type="ARBA" id="ARBA00022723"/>
    </source>
</evidence>
<keyword evidence="8" id="KW-0479">Metal-binding</keyword>
<evidence type="ECO:0000256" key="9">
    <source>
        <dbReference type="ARBA" id="ARBA00022741"/>
    </source>
</evidence>
<dbReference type="GO" id="GO:0046872">
    <property type="term" value="F:metal ion binding"/>
    <property type="evidence" value="ECO:0007669"/>
    <property type="project" value="UniProtKB-KW"/>
</dbReference>
<reference evidence="16" key="2">
    <citation type="journal article" date="2021" name="PeerJ">
        <title>Extensive microbial diversity within the chicken gut microbiome revealed by metagenomics and culture.</title>
        <authorList>
            <person name="Gilroy R."/>
            <person name="Ravi A."/>
            <person name="Getino M."/>
            <person name="Pursley I."/>
            <person name="Horton D.L."/>
            <person name="Alikhan N.F."/>
            <person name="Baker D."/>
            <person name="Gharbi K."/>
            <person name="Hall N."/>
            <person name="Watson M."/>
            <person name="Adriaenssens E.M."/>
            <person name="Foster-Nyarko E."/>
            <person name="Jarju S."/>
            <person name="Secka A."/>
            <person name="Antonio M."/>
            <person name="Oren A."/>
            <person name="Chaudhuri R.R."/>
            <person name="La Ragione R."/>
            <person name="Hildebrand F."/>
            <person name="Pallen M.J."/>
        </authorList>
    </citation>
    <scope>NUCLEOTIDE SEQUENCE</scope>
    <source>
        <strain evidence="16">ChiW25-3613</strain>
    </source>
</reference>
<dbReference type="Pfam" id="PF01326">
    <property type="entry name" value="PPDK_N"/>
    <property type="match status" value="1"/>
</dbReference>
<evidence type="ECO:0000256" key="1">
    <source>
        <dbReference type="ARBA" id="ARBA00001946"/>
    </source>
</evidence>
<keyword evidence="11" id="KW-0067">ATP-binding</keyword>
<keyword evidence="7" id="KW-0808">Transferase</keyword>
<evidence type="ECO:0000256" key="6">
    <source>
        <dbReference type="ARBA" id="ARBA00021623"/>
    </source>
</evidence>
<evidence type="ECO:0000256" key="14">
    <source>
        <dbReference type="ARBA" id="ARBA00047700"/>
    </source>
</evidence>
<keyword evidence="12" id="KW-0460">Magnesium</keyword>
<evidence type="ECO:0000256" key="2">
    <source>
        <dbReference type="ARBA" id="ARBA00002988"/>
    </source>
</evidence>
<accession>A0A9D1DBB7</accession>
<dbReference type="GO" id="GO:0008986">
    <property type="term" value="F:pyruvate, water dikinase activity"/>
    <property type="evidence" value="ECO:0007669"/>
    <property type="project" value="UniProtKB-EC"/>
</dbReference>
<comment type="caution">
    <text evidence="16">The sequence shown here is derived from an EMBL/GenBank/DDBJ whole genome shotgun (WGS) entry which is preliminary data.</text>
</comment>
<dbReference type="Proteomes" id="UP000824179">
    <property type="component" value="Unassembled WGS sequence"/>
</dbReference>
<dbReference type="PANTHER" id="PTHR43030:SF1">
    <property type="entry name" value="PHOSPHOENOLPYRUVATE SYNTHASE"/>
    <property type="match status" value="1"/>
</dbReference>
<sequence>MILINTVAPVAEIGGKAYHLLSMGIKNTPALYVCPSSYFIGANRDDVRLAAEIDRLFSDKKLYAVRSSAVDEDSSADSFAGVHESYLNVKKADILRRINDVHASAFTPKALAYRAARGLSAADIRIAVVIQEMVQAEYAGVINTINPVTDNPDETVISVVRGLGDKIVDGSADGSTYVIDSRGVRVQGGDILSRRALKRILALAVTVLNEE</sequence>
<protein>
    <recommendedName>
        <fullName evidence="6">Phosphoenolpyruvate synthase</fullName>
        <ecNumber evidence="5">2.7.9.2</ecNumber>
    </recommendedName>
    <alternativeName>
        <fullName evidence="13">Pyruvate, water dikinase</fullName>
    </alternativeName>
</protein>
<reference evidence="16" key="1">
    <citation type="submission" date="2020-10" db="EMBL/GenBank/DDBJ databases">
        <authorList>
            <person name="Gilroy R."/>
        </authorList>
    </citation>
    <scope>NUCLEOTIDE SEQUENCE</scope>
    <source>
        <strain evidence="16">ChiW25-3613</strain>
    </source>
</reference>
<organism evidence="16 17">
    <name type="scientific">Candidatus Coproplasma stercoripullorum</name>
    <dbReference type="NCBI Taxonomy" id="2840751"/>
    <lineage>
        <taxon>Bacteria</taxon>
        <taxon>Bacillati</taxon>
        <taxon>Bacillota</taxon>
        <taxon>Clostridia</taxon>
        <taxon>Eubacteriales</taxon>
        <taxon>Candidatus Coproplasma</taxon>
    </lineage>
</organism>
<comment type="pathway">
    <text evidence="3">Carbohydrate biosynthesis; gluconeogenesis.</text>
</comment>
<evidence type="ECO:0000256" key="4">
    <source>
        <dbReference type="ARBA" id="ARBA00007837"/>
    </source>
</evidence>
<dbReference type="EC" id="2.7.9.2" evidence="5"/>
<evidence type="ECO:0000313" key="16">
    <source>
        <dbReference type="EMBL" id="HIR39588.1"/>
    </source>
</evidence>
<dbReference type="InterPro" id="IPR006319">
    <property type="entry name" value="PEP_synth"/>
</dbReference>
<comment type="cofactor">
    <cofactor evidence="1">
        <name>Mg(2+)</name>
        <dbReference type="ChEBI" id="CHEBI:18420"/>
    </cofactor>
</comment>
<evidence type="ECO:0000256" key="12">
    <source>
        <dbReference type="ARBA" id="ARBA00022842"/>
    </source>
</evidence>
<evidence type="ECO:0000256" key="5">
    <source>
        <dbReference type="ARBA" id="ARBA00011996"/>
    </source>
</evidence>
<evidence type="ECO:0000256" key="13">
    <source>
        <dbReference type="ARBA" id="ARBA00033470"/>
    </source>
</evidence>
<dbReference type="Gene3D" id="3.30.1490.20">
    <property type="entry name" value="ATP-grasp fold, A domain"/>
    <property type="match status" value="1"/>
</dbReference>
<evidence type="ECO:0000256" key="10">
    <source>
        <dbReference type="ARBA" id="ARBA00022777"/>
    </source>
</evidence>
<evidence type="ECO:0000256" key="3">
    <source>
        <dbReference type="ARBA" id="ARBA00004742"/>
    </source>
</evidence>
<dbReference type="InterPro" id="IPR013815">
    <property type="entry name" value="ATP_grasp_subdomain_1"/>
</dbReference>
<evidence type="ECO:0000313" key="17">
    <source>
        <dbReference type="Proteomes" id="UP000824179"/>
    </source>
</evidence>
<dbReference type="SUPFAM" id="SSF56059">
    <property type="entry name" value="Glutathione synthetase ATP-binding domain-like"/>
    <property type="match status" value="1"/>
</dbReference>
<evidence type="ECO:0000256" key="11">
    <source>
        <dbReference type="ARBA" id="ARBA00022840"/>
    </source>
</evidence>
<comment type="similarity">
    <text evidence="4">Belongs to the PEP-utilizing enzyme family.</text>
</comment>
<dbReference type="AlphaFoldDB" id="A0A9D1DBB7"/>
<dbReference type="EMBL" id="DVHB01000075">
    <property type="protein sequence ID" value="HIR39588.1"/>
    <property type="molecule type" value="Genomic_DNA"/>
</dbReference>
<comment type="function">
    <text evidence="2">Catalyzes the phosphorylation of pyruvate to phosphoenolpyruvate.</text>
</comment>
<dbReference type="InterPro" id="IPR002192">
    <property type="entry name" value="PPDK_AMP/ATP-bd"/>
</dbReference>